<keyword evidence="2" id="KW-1185">Reference proteome</keyword>
<organism evidence="1 2">
    <name type="scientific">Digitaria exilis</name>
    <dbReference type="NCBI Taxonomy" id="1010633"/>
    <lineage>
        <taxon>Eukaryota</taxon>
        <taxon>Viridiplantae</taxon>
        <taxon>Streptophyta</taxon>
        <taxon>Embryophyta</taxon>
        <taxon>Tracheophyta</taxon>
        <taxon>Spermatophyta</taxon>
        <taxon>Magnoliopsida</taxon>
        <taxon>Liliopsida</taxon>
        <taxon>Poales</taxon>
        <taxon>Poaceae</taxon>
        <taxon>PACMAD clade</taxon>
        <taxon>Panicoideae</taxon>
        <taxon>Panicodae</taxon>
        <taxon>Paniceae</taxon>
        <taxon>Anthephorinae</taxon>
        <taxon>Digitaria</taxon>
    </lineage>
</organism>
<comment type="caution">
    <text evidence="1">The sequence shown here is derived from an EMBL/GenBank/DDBJ whole genome shotgun (WGS) entry which is preliminary data.</text>
</comment>
<reference evidence="1" key="1">
    <citation type="submission" date="2020-07" db="EMBL/GenBank/DDBJ databases">
        <title>Genome sequence and genetic diversity analysis of an under-domesticated orphan crop, white fonio (Digitaria exilis).</title>
        <authorList>
            <person name="Bennetzen J.L."/>
            <person name="Chen S."/>
            <person name="Ma X."/>
            <person name="Wang X."/>
            <person name="Yssel A.E.J."/>
            <person name="Chaluvadi S.R."/>
            <person name="Johnson M."/>
            <person name="Gangashetty P."/>
            <person name="Hamidou F."/>
            <person name="Sanogo M.D."/>
            <person name="Zwaenepoel A."/>
            <person name="Wallace J."/>
            <person name="Van De Peer Y."/>
            <person name="Van Deynze A."/>
        </authorList>
    </citation>
    <scope>NUCLEOTIDE SEQUENCE</scope>
    <source>
        <tissue evidence="1">Leaves</tissue>
    </source>
</reference>
<dbReference type="EMBL" id="JACEFO010002381">
    <property type="protein sequence ID" value="KAF8662179.1"/>
    <property type="molecule type" value="Genomic_DNA"/>
</dbReference>
<dbReference type="AlphaFoldDB" id="A0A835AGW7"/>
<gene>
    <name evidence="1" type="ORF">HU200_056376</name>
</gene>
<proteinExistence type="predicted"/>
<dbReference type="Gramene" id="Dexi4A01G0002000.1">
    <property type="protein sequence ID" value="Dexi4A01G0002000.1:cds"/>
    <property type="gene ID" value="Dexi4A01G0002000"/>
</dbReference>
<dbReference type="Proteomes" id="UP000636709">
    <property type="component" value="Unassembled WGS sequence"/>
</dbReference>
<accession>A0A835AGW7</accession>
<name>A0A835AGW7_9POAL</name>
<dbReference type="OrthoDB" id="660918at2759"/>
<sequence length="234" mass="26150">MRCLHARAEDQGNAQPQYNYFVEERDHILTHYNTIRHTFREGCLYIDAADLSAQVCALGFTAAHMAAEVMDSIGGISAVDSTGGISADTIHATLKVYVDVFVRAAEYCYKKRFMKRDVLSFLDALRGLASISHILLEASLEALSHTHPRESLSEYAYNCDIKTMHREFNLQMTNLEDDIRNTETMQETGKLVLPTILKGVKATESILVLMMARRKRALEKASKVVDSGGASPKF</sequence>
<evidence type="ECO:0000313" key="2">
    <source>
        <dbReference type="Proteomes" id="UP000636709"/>
    </source>
</evidence>
<protein>
    <submittedName>
        <fullName evidence="1">Uncharacterized protein</fullName>
    </submittedName>
</protein>
<evidence type="ECO:0000313" key="1">
    <source>
        <dbReference type="EMBL" id="KAF8662179.1"/>
    </source>
</evidence>